<dbReference type="PANTHER" id="PTHR24186:SF38">
    <property type="entry name" value="ANKYRIN REPEAT FAMILY PROTEIN"/>
    <property type="match status" value="1"/>
</dbReference>
<dbReference type="SMART" id="SM00248">
    <property type="entry name" value="ANK"/>
    <property type="match status" value="9"/>
</dbReference>
<keyword evidence="2 3" id="KW-0040">ANK repeat</keyword>
<dbReference type="SUPFAM" id="SSF48403">
    <property type="entry name" value="Ankyrin repeat"/>
    <property type="match status" value="1"/>
</dbReference>
<dbReference type="InterPro" id="IPR036770">
    <property type="entry name" value="Ankyrin_rpt-contain_sf"/>
</dbReference>
<keyword evidence="1" id="KW-0677">Repeat</keyword>
<proteinExistence type="predicted"/>
<dbReference type="InterPro" id="IPR002110">
    <property type="entry name" value="Ankyrin_rpt"/>
</dbReference>
<dbReference type="Gene3D" id="1.25.40.20">
    <property type="entry name" value="Ankyrin repeat-containing domain"/>
    <property type="match status" value="1"/>
</dbReference>
<name>A0AAN7KAC7_9MYRT</name>
<dbReference type="AlphaFoldDB" id="A0AAN7KAC7"/>
<evidence type="ECO:0000256" key="2">
    <source>
        <dbReference type="ARBA" id="ARBA00023043"/>
    </source>
</evidence>
<evidence type="ECO:0000313" key="6">
    <source>
        <dbReference type="Proteomes" id="UP001345219"/>
    </source>
</evidence>
<feature type="compositionally biased region" description="Basic and acidic residues" evidence="4">
    <location>
        <begin position="509"/>
        <end position="518"/>
    </location>
</feature>
<reference evidence="5 6" key="1">
    <citation type="journal article" date="2023" name="Hortic Res">
        <title>Pangenome of water caltrop reveals structural variations and asymmetric subgenome divergence after allopolyploidization.</title>
        <authorList>
            <person name="Zhang X."/>
            <person name="Chen Y."/>
            <person name="Wang L."/>
            <person name="Yuan Y."/>
            <person name="Fang M."/>
            <person name="Shi L."/>
            <person name="Lu R."/>
            <person name="Comes H.P."/>
            <person name="Ma Y."/>
            <person name="Chen Y."/>
            <person name="Huang G."/>
            <person name="Zhou Y."/>
            <person name="Zheng Z."/>
            <person name="Qiu Y."/>
        </authorList>
    </citation>
    <scope>NUCLEOTIDE SEQUENCE [LARGE SCALE GENOMIC DNA]</scope>
    <source>
        <tissue evidence="5">Roots</tissue>
    </source>
</reference>
<gene>
    <name evidence="5" type="ORF">SAY87_005175</name>
</gene>
<protein>
    <submittedName>
        <fullName evidence="5">Uncharacterized protein</fullName>
    </submittedName>
</protein>
<feature type="repeat" description="ANK" evidence="3">
    <location>
        <begin position="228"/>
        <end position="249"/>
    </location>
</feature>
<dbReference type="GO" id="GO:0005886">
    <property type="term" value="C:plasma membrane"/>
    <property type="evidence" value="ECO:0007669"/>
    <property type="project" value="TreeGrafter"/>
</dbReference>
<comment type="caution">
    <text evidence="5">The sequence shown here is derived from an EMBL/GenBank/DDBJ whole genome shotgun (WGS) entry which is preliminary data.</text>
</comment>
<evidence type="ECO:0000256" key="4">
    <source>
        <dbReference type="SAM" id="MobiDB-lite"/>
    </source>
</evidence>
<feature type="region of interest" description="Disordered" evidence="4">
    <location>
        <begin position="459"/>
        <end position="518"/>
    </location>
</feature>
<sequence>MQSWRCLPLRWETTLEQWWCASPIEWAAANGHYEVVRELLLLDSNHLIKLTSLRRLRRLETLWEEDDDDGRQSRDIATCRARVVQELLRECESRRGATGSHLVRAGYGGWIIYTAASAGELGFVEELIEKDPTIVFGEGEYGVTDVLYAAAKSKDWNVFRLVFESAASPGFSTCRDGDLEELKGGVPSKYRWEMMNRALHAAARGGSLRALKELAEHCPDIPAYRDIAGSTVLHSAAAKGQIEVIKYLLGAFDLAGIVDRHGNTALHIAAYRGQLQAFRVLFSASPALISATNHAGETFLHMAIAGFQSPDFQRLDRQMALLTHIAGLDKPLQELINSRSNTGRTALHLALIGKPNSAAVRLLMSVPSTDLNVRDEYGMTPLDILKHQSPSARKDVLIRQLVSAGAEYDDDHSSSSSSPAIKSMASQLKTMQGYGANSPGTLFSIPDFEILLHAGPRNGSLESSSSVGPSETTEMMSFSSTVSGSCSSYVRSGSSPARRLKKALWPPSARERKPEKCP</sequence>
<dbReference type="PROSITE" id="PS50088">
    <property type="entry name" value="ANK_REPEAT"/>
    <property type="match status" value="2"/>
</dbReference>
<evidence type="ECO:0000256" key="3">
    <source>
        <dbReference type="PROSITE-ProRule" id="PRU00023"/>
    </source>
</evidence>
<evidence type="ECO:0000256" key="1">
    <source>
        <dbReference type="ARBA" id="ARBA00022737"/>
    </source>
</evidence>
<dbReference type="EMBL" id="JAXIOK010000010">
    <property type="protein sequence ID" value="KAK4760282.1"/>
    <property type="molecule type" value="Genomic_DNA"/>
</dbReference>
<accession>A0AAN7KAC7</accession>
<dbReference type="PANTHER" id="PTHR24186">
    <property type="entry name" value="PROTEIN PHOSPHATASE 1 REGULATORY SUBUNIT"/>
    <property type="match status" value="1"/>
</dbReference>
<feature type="compositionally biased region" description="Low complexity" evidence="4">
    <location>
        <begin position="459"/>
        <end position="495"/>
    </location>
</feature>
<organism evidence="5 6">
    <name type="scientific">Trapa incisa</name>
    <dbReference type="NCBI Taxonomy" id="236973"/>
    <lineage>
        <taxon>Eukaryota</taxon>
        <taxon>Viridiplantae</taxon>
        <taxon>Streptophyta</taxon>
        <taxon>Embryophyta</taxon>
        <taxon>Tracheophyta</taxon>
        <taxon>Spermatophyta</taxon>
        <taxon>Magnoliopsida</taxon>
        <taxon>eudicotyledons</taxon>
        <taxon>Gunneridae</taxon>
        <taxon>Pentapetalae</taxon>
        <taxon>rosids</taxon>
        <taxon>malvids</taxon>
        <taxon>Myrtales</taxon>
        <taxon>Lythraceae</taxon>
        <taxon>Trapa</taxon>
    </lineage>
</organism>
<feature type="repeat" description="ANK" evidence="3">
    <location>
        <begin position="261"/>
        <end position="293"/>
    </location>
</feature>
<dbReference type="Proteomes" id="UP001345219">
    <property type="component" value="Chromosome 5"/>
</dbReference>
<dbReference type="PROSITE" id="PS50297">
    <property type="entry name" value="ANK_REP_REGION"/>
    <property type="match status" value="2"/>
</dbReference>
<dbReference type="Pfam" id="PF12796">
    <property type="entry name" value="Ank_2"/>
    <property type="match status" value="1"/>
</dbReference>
<keyword evidence="6" id="KW-1185">Reference proteome</keyword>
<evidence type="ECO:0000313" key="5">
    <source>
        <dbReference type="EMBL" id="KAK4760282.1"/>
    </source>
</evidence>
<dbReference type="Pfam" id="PF00023">
    <property type="entry name" value="Ank"/>
    <property type="match status" value="1"/>
</dbReference>